<keyword evidence="4" id="KW-0255">Endonuclease</keyword>
<dbReference type="STRING" id="1852522.SAMN06295960_3367"/>
<dbReference type="EMBL" id="FXAZ01000004">
    <property type="protein sequence ID" value="SMG52212.1"/>
    <property type="molecule type" value="Genomic_DNA"/>
</dbReference>
<dbReference type="InterPro" id="IPR003615">
    <property type="entry name" value="HNH_nuc"/>
</dbReference>
<dbReference type="SUPFAM" id="SSF64496">
    <property type="entry name" value="DNA-binding domain of intron-encoded endonucleases"/>
    <property type="match status" value="1"/>
</dbReference>
<dbReference type="InterPro" id="IPR054307">
    <property type="entry name" value="I-HmuI_NUMOD-like"/>
</dbReference>
<dbReference type="InterPro" id="IPR036388">
    <property type="entry name" value="WH-like_DNA-bd_sf"/>
</dbReference>
<evidence type="ECO:0000259" key="3">
    <source>
        <dbReference type="Pfam" id="PF22083"/>
    </source>
</evidence>
<feature type="domain" description="DNA endonuclease I-HmuI-like NUMOD-like" evidence="3">
    <location>
        <begin position="141"/>
        <end position="176"/>
    </location>
</feature>
<evidence type="ECO:0000259" key="1">
    <source>
        <dbReference type="Pfam" id="PF07463"/>
    </source>
</evidence>
<evidence type="ECO:0000259" key="2">
    <source>
        <dbReference type="Pfam" id="PF13392"/>
    </source>
</evidence>
<dbReference type="Gene3D" id="3.90.75.20">
    <property type="match status" value="1"/>
</dbReference>
<dbReference type="InterPro" id="IPR010902">
    <property type="entry name" value="NUMOD4"/>
</dbReference>
<dbReference type="GO" id="GO:0004519">
    <property type="term" value="F:endonuclease activity"/>
    <property type="evidence" value="ECO:0007669"/>
    <property type="project" value="UniProtKB-KW"/>
</dbReference>
<feature type="domain" description="HNH nuclease" evidence="2">
    <location>
        <begin position="74"/>
        <end position="117"/>
    </location>
</feature>
<keyword evidence="4" id="KW-0540">Nuclease</keyword>
<proteinExistence type="predicted"/>
<organism evidence="4 5">
    <name type="scientific">Paenibacillus aquistagni</name>
    <dbReference type="NCBI Taxonomy" id="1852522"/>
    <lineage>
        <taxon>Bacteria</taxon>
        <taxon>Bacillati</taxon>
        <taxon>Bacillota</taxon>
        <taxon>Bacilli</taxon>
        <taxon>Bacillales</taxon>
        <taxon>Paenibacillaceae</taxon>
        <taxon>Paenibacillus</taxon>
    </lineage>
</organism>
<keyword evidence="5" id="KW-1185">Reference proteome</keyword>
<dbReference type="Gene3D" id="1.10.10.10">
    <property type="entry name" value="Winged helix-like DNA-binding domain superfamily/Winged helix DNA-binding domain"/>
    <property type="match status" value="1"/>
</dbReference>
<name>A0A1X7LG39_9BACL</name>
<gene>
    <name evidence="4" type="ORF">SAMN06295960_3367</name>
</gene>
<dbReference type="Proteomes" id="UP000193834">
    <property type="component" value="Unassembled WGS sequence"/>
</dbReference>
<dbReference type="Pfam" id="PF13392">
    <property type="entry name" value="HNH_3"/>
    <property type="match status" value="1"/>
</dbReference>
<evidence type="ECO:0000313" key="5">
    <source>
        <dbReference type="Proteomes" id="UP000193834"/>
    </source>
</evidence>
<dbReference type="SUPFAM" id="SSF54060">
    <property type="entry name" value="His-Me finger endonucleases"/>
    <property type="match status" value="1"/>
</dbReference>
<reference evidence="4 5" key="1">
    <citation type="submission" date="2017-04" db="EMBL/GenBank/DDBJ databases">
        <authorList>
            <person name="Afonso C.L."/>
            <person name="Miller P.J."/>
            <person name="Scott M.A."/>
            <person name="Spackman E."/>
            <person name="Goraichik I."/>
            <person name="Dimitrov K.M."/>
            <person name="Suarez D.L."/>
            <person name="Swayne D.E."/>
        </authorList>
    </citation>
    <scope>NUCLEOTIDE SEQUENCE [LARGE SCALE GENOMIC DNA]</scope>
    <source>
        <strain evidence="4 5">11</strain>
    </source>
</reference>
<evidence type="ECO:0000313" key="4">
    <source>
        <dbReference type="EMBL" id="SMG52212.1"/>
    </source>
</evidence>
<dbReference type="OrthoDB" id="6631788at2"/>
<keyword evidence="4" id="KW-0378">Hydrolase</keyword>
<accession>A0A1X7LG39</accession>
<protein>
    <submittedName>
        <fullName evidence="4">HNH endonuclease</fullName>
    </submittedName>
</protein>
<sequence length="191" mass="22161">MTPNKVNKNQFEKVNEEWRDVVGYEGLYIVSNYGEVRSLGNDKGRKEKIMKSHVCRNGYEKLDLCKKGQPTKKVYVHRLVAMAFIPNPHNKPQVNHINCDKLDNRLENLNWMTRKENIAHAIENGLIKRNNNPVIATHLDTGEQRQFKSQKEASRELGVYPKNISNALNGRITHESRWAFERSNSVYKITS</sequence>
<dbReference type="AlphaFoldDB" id="A0A1X7LG39"/>
<dbReference type="GO" id="GO:0016788">
    <property type="term" value="F:hydrolase activity, acting on ester bonds"/>
    <property type="evidence" value="ECO:0007669"/>
    <property type="project" value="InterPro"/>
</dbReference>
<dbReference type="Pfam" id="PF22083">
    <property type="entry name" value="I-HmuI_NUMOD-like"/>
    <property type="match status" value="1"/>
</dbReference>
<feature type="domain" description="NUMOD4" evidence="1">
    <location>
        <begin position="16"/>
        <end position="63"/>
    </location>
</feature>
<dbReference type="InterPro" id="IPR044925">
    <property type="entry name" value="His-Me_finger_sf"/>
</dbReference>
<dbReference type="RefSeq" id="WP_085495984.1">
    <property type="nucleotide sequence ID" value="NZ_FXAZ01000004.1"/>
</dbReference>
<dbReference type="Pfam" id="PF07463">
    <property type="entry name" value="NUMOD4"/>
    <property type="match status" value="1"/>
</dbReference>